<keyword evidence="1" id="KW-0732">Signal</keyword>
<sequence length="145" mass="16769">MRTGRFIVFLAVLALPGMLFAQEKKDTVSQDTTKVQHVIENIKNAKVPKRLLKSITRKSQTNPTQAVKSEDAFIPFEGKIIRHIEVRHIGFDRTVYDTTRNIKNTVSRIGNALHSNSKEWLIRDNLFIRENKALNPHKMADNERY</sequence>
<protein>
    <submittedName>
        <fullName evidence="2">Uncharacterized protein</fullName>
    </submittedName>
</protein>
<gene>
    <name evidence="2" type="ORF">KK083_30135</name>
</gene>
<proteinExistence type="predicted"/>
<evidence type="ECO:0000313" key="3">
    <source>
        <dbReference type="Proteomes" id="UP001319200"/>
    </source>
</evidence>
<evidence type="ECO:0000256" key="1">
    <source>
        <dbReference type="SAM" id="SignalP"/>
    </source>
</evidence>
<evidence type="ECO:0000313" key="2">
    <source>
        <dbReference type="EMBL" id="MBT1701189.1"/>
    </source>
</evidence>
<feature type="chain" id="PRO_5042888151" evidence="1">
    <location>
        <begin position="22"/>
        <end position="145"/>
    </location>
</feature>
<dbReference type="Proteomes" id="UP001319200">
    <property type="component" value="Unassembled WGS sequence"/>
</dbReference>
<dbReference type="AlphaFoldDB" id="A0AAP2DV00"/>
<accession>A0AAP2DV00</accession>
<reference evidence="2 3" key="1">
    <citation type="submission" date="2021-05" db="EMBL/GenBank/DDBJ databases">
        <title>A Polyphasic approach of four new species of the genus Ohtaekwangia: Ohtaekwangia histidinii sp. nov., Ohtaekwangia cretensis sp. nov., Ohtaekwangia indiensis sp. nov., Ohtaekwangia reichenbachii sp. nov. from diverse environment.</title>
        <authorList>
            <person name="Octaviana S."/>
        </authorList>
    </citation>
    <scope>NUCLEOTIDE SEQUENCE [LARGE SCALE GENOMIC DNA]</scope>
    <source>
        <strain evidence="2 3">PWU4</strain>
    </source>
</reference>
<dbReference type="EMBL" id="JAHESF010000060">
    <property type="protein sequence ID" value="MBT1701189.1"/>
    <property type="molecule type" value="Genomic_DNA"/>
</dbReference>
<keyword evidence="3" id="KW-1185">Reference proteome</keyword>
<organism evidence="2 3">
    <name type="scientific">Chryseosolibacter histidini</name>
    <dbReference type="NCBI Taxonomy" id="2782349"/>
    <lineage>
        <taxon>Bacteria</taxon>
        <taxon>Pseudomonadati</taxon>
        <taxon>Bacteroidota</taxon>
        <taxon>Cytophagia</taxon>
        <taxon>Cytophagales</taxon>
        <taxon>Chryseotaleaceae</taxon>
        <taxon>Chryseosolibacter</taxon>
    </lineage>
</organism>
<feature type="signal peptide" evidence="1">
    <location>
        <begin position="1"/>
        <end position="21"/>
    </location>
</feature>
<name>A0AAP2DV00_9BACT</name>
<feature type="non-terminal residue" evidence="2">
    <location>
        <position position="145"/>
    </location>
</feature>
<comment type="caution">
    <text evidence="2">The sequence shown here is derived from an EMBL/GenBank/DDBJ whole genome shotgun (WGS) entry which is preliminary data.</text>
</comment>